<feature type="transmembrane region" description="Helical" evidence="5">
    <location>
        <begin position="40"/>
        <end position="59"/>
    </location>
</feature>
<evidence type="ECO:0000256" key="3">
    <source>
        <dbReference type="ARBA" id="ARBA00022989"/>
    </source>
</evidence>
<evidence type="ECO:0000256" key="4">
    <source>
        <dbReference type="ARBA" id="ARBA00023136"/>
    </source>
</evidence>
<dbReference type="Gene3D" id="1.20.1280.290">
    <property type="match status" value="1"/>
</dbReference>
<evidence type="ECO:0000256" key="2">
    <source>
        <dbReference type="ARBA" id="ARBA00022692"/>
    </source>
</evidence>
<accession>A0A1F6CMY6</accession>
<dbReference type="Pfam" id="PF04193">
    <property type="entry name" value="PQ-loop"/>
    <property type="match status" value="1"/>
</dbReference>
<evidence type="ECO:0000256" key="5">
    <source>
        <dbReference type="SAM" id="Phobius"/>
    </source>
</evidence>
<feature type="transmembrane region" description="Helical" evidence="5">
    <location>
        <begin position="12"/>
        <end position="34"/>
    </location>
</feature>
<keyword evidence="2 5" id="KW-0812">Transmembrane</keyword>
<comment type="caution">
    <text evidence="6">The sequence shown here is derived from an EMBL/GenBank/DDBJ whole genome shotgun (WGS) entry which is preliminary data.</text>
</comment>
<dbReference type="Proteomes" id="UP000176445">
    <property type="component" value="Unassembled WGS sequence"/>
</dbReference>
<evidence type="ECO:0000313" key="6">
    <source>
        <dbReference type="EMBL" id="OGG50361.1"/>
    </source>
</evidence>
<feature type="transmembrane region" description="Helical" evidence="5">
    <location>
        <begin position="66"/>
        <end position="87"/>
    </location>
</feature>
<gene>
    <name evidence="6" type="ORF">A2704_05460</name>
</gene>
<keyword evidence="3 5" id="KW-1133">Transmembrane helix</keyword>
<dbReference type="EMBL" id="MFKW01000052">
    <property type="protein sequence ID" value="OGG50361.1"/>
    <property type="molecule type" value="Genomic_DNA"/>
</dbReference>
<evidence type="ECO:0000313" key="7">
    <source>
        <dbReference type="Proteomes" id="UP000176445"/>
    </source>
</evidence>
<organism evidence="6 7">
    <name type="scientific">Candidatus Kaiserbacteria bacterium RIFCSPHIGHO2_01_FULL_54_36b</name>
    <dbReference type="NCBI Taxonomy" id="1798483"/>
    <lineage>
        <taxon>Bacteria</taxon>
        <taxon>Candidatus Kaiseribacteriota</taxon>
    </lineage>
</organism>
<comment type="subcellular location">
    <subcellularLocation>
        <location evidence="1">Membrane</location>
        <topology evidence="1">Multi-pass membrane protein</topology>
    </subcellularLocation>
</comment>
<reference evidence="6 7" key="1">
    <citation type="journal article" date="2016" name="Nat. Commun.">
        <title>Thousands of microbial genomes shed light on interconnected biogeochemical processes in an aquifer system.</title>
        <authorList>
            <person name="Anantharaman K."/>
            <person name="Brown C.T."/>
            <person name="Hug L.A."/>
            <person name="Sharon I."/>
            <person name="Castelle C.J."/>
            <person name="Probst A.J."/>
            <person name="Thomas B.C."/>
            <person name="Singh A."/>
            <person name="Wilkins M.J."/>
            <person name="Karaoz U."/>
            <person name="Brodie E.L."/>
            <person name="Williams K.H."/>
            <person name="Hubbard S.S."/>
            <person name="Banfield J.F."/>
        </authorList>
    </citation>
    <scope>NUCLEOTIDE SEQUENCE [LARGE SCALE GENOMIC DNA]</scope>
</reference>
<dbReference type="GO" id="GO:0016020">
    <property type="term" value="C:membrane"/>
    <property type="evidence" value="ECO:0007669"/>
    <property type="project" value="UniProtKB-SubCell"/>
</dbReference>
<dbReference type="InterPro" id="IPR006603">
    <property type="entry name" value="PQ-loop_rpt"/>
</dbReference>
<dbReference type="AlphaFoldDB" id="A0A1F6CMY6"/>
<proteinExistence type="predicted"/>
<sequence length="89" mass="9761">MPITIHNHWIDKLAVVTGIVSGFALYPQIFTIIANGSTEAMSLTTYVIILGNSVVWLLYSMHRGLFSLAIPSILNMCACAAAIVWFFTV</sequence>
<name>A0A1F6CMY6_9BACT</name>
<keyword evidence="4 5" id="KW-0472">Membrane</keyword>
<evidence type="ECO:0008006" key="8">
    <source>
        <dbReference type="Google" id="ProtNLM"/>
    </source>
</evidence>
<protein>
    <recommendedName>
        <fullName evidence="8">Sugar transporter SemiSWEET</fullName>
    </recommendedName>
</protein>
<evidence type="ECO:0000256" key="1">
    <source>
        <dbReference type="ARBA" id="ARBA00004141"/>
    </source>
</evidence>